<dbReference type="STRING" id="346185.AAY42_17805"/>
<protein>
    <recommendedName>
        <fullName evidence="3">DUF4856 domain-containing protein</fullName>
    </recommendedName>
</protein>
<comment type="caution">
    <text evidence="1">The sequence shown here is derived from an EMBL/GenBank/DDBJ whole genome shotgun (WGS) entry which is preliminary data.</text>
</comment>
<dbReference type="Pfam" id="PF16148">
    <property type="entry name" value="DUF4856"/>
    <property type="match status" value="1"/>
</dbReference>
<proteinExistence type="predicted"/>
<dbReference type="Proteomes" id="UP000050827">
    <property type="component" value="Unassembled WGS sequence"/>
</dbReference>
<keyword evidence="2" id="KW-1185">Reference proteome</keyword>
<evidence type="ECO:0008006" key="3">
    <source>
        <dbReference type="Google" id="ProtNLM"/>
    </source>
</evidence>
<dbReference type="OrthoDB" id="5498726at2"/>
<gene>
    <name evidence="1" type="ORF">AAY42_17805</name>
</gene>
<dbReference type="EMBL" id="LCTZ01000002">
    <property type="protein sequence ID" value="KQC31520.1"/>
    <property type="molecule type" value="Genomic_DNA"/>
</dbReference>
<dbReference type="PROSITE" id="PS51257">
    <property type="entry name" value="PROKAR_LIPOPROTEIN"/>
    <property type="match status" value="1"/>
</dbReference>
<organism evidence="1 2">
    <name type="scientific">Flagellimonas eckloniae</name>
    <dbReference type="NCBI Taxonomy" id="346185"/>
    <lineage>
        <taxon>Bacteria</taxon>
        <taxon>Pseudomonadati</taxon>
        <taxon>Bacteroidota</taxon>
        <taxon>Flavobacteriia</taxon>
        <taxon>Flavobacteriales</taxon>
        <taxon>Flavobacteriaceae</taxon>
        <taxon>Flagellimonas</taxon>
    </lineage>
</organism>
<reference evidence="1 2" key="1">
    <citation type="submission" date="2015-04" db="EMBL/GenBank/DDBJ databases">
        <title>Complete genome of flavobacterium.</title>
        <authorList>
            <person name="Kwon Y.M."/>
            <person name="Kim S.-J."/>
        </authorList>
    </citation>
    <scope>NUCLEOTIDE SEQUENCE [LARGE SCALE GENOMIC DNA]</scope>
    <source>
        <strain evidence="1 2">DK169</strain>
    </source>
</reference>
<evidence type="ECO:0000313" key="2">
    <source>
        <dbReference type="Proteomes" id="UP000050827"/>
    </source>
</evidence>
<accession>A0A0Q1C2R8</accession>
<dbReference type="AlphaFoldDB" id="A0A0Q1C2R8"/>
<name>A0A0Q1C2R8_9FLAO</name>
<sequence length="406" mass="44995">MLLKRFFILSMSAGLIVSCSSDDSDDVDPIGIDNPATYVFEREGETSVSFSGQTTRILMAEEIIAKFQDETTTLEELTAMFAHVEGESDFSDADLNASDKNILGKTAASFDFFSNNATDQVLIRADFESWIQAQVDEVYPNWNVAAMAGAAGQIADGTSVRYITDKGLEMNQVFNKSLIGALMVDQMLNNYISSSVLDPFTAANDSETLVTDKNYTDMEHDWDEAYGYAFGTAADLTDPRPTIGEDDNFLNKYIGRVEGDTDFAGITDDIFEALKLGRAAIVAKEYDVRNEQAEVLRELISEIIGIRAVYYLQQGKNALDQTTPDYGGGFHDLSEGYGFIYSLQFTRQPNSDAPYFTKAEVDAFLIDLLDDGDNGLWDVTPTTLDAISTSIADRFSFYCRRGWKLK</sequence>
<evidence type="ECO:0000313" key="1">
    <source>
        <dbReference type="EMBL" id="KQC31520.1"/>
    </source>
</evidence>
<dbReference type="PATRIC" id="fig|1547436.3.peg.3673"/>
<dbReference type="InterPro" id="IPR032331">
    <property type="entry name" value="DUF4856"/>
</dbReference>